<dbReference type="CDD" id="cd13589">
    <property type="entry name" value="PBP2_polyamine_RpCGA009"/>
    <property type="match status" value="1"/>
</dbReference>
<feature type="signal peptide" evidence="2">
    <location>
        <begin position="1"/>
        <end position="27"/>
    </location>
</feature>
<dbReference type="AlphaFoldDB" id="A0A1P8UTX3"/>
<proteinExistence type="predicted"/>
<dbReference type="Pfam" id="PF13416">
    <property type="entry name" value="SBP_bac_8"/>
    <property type="match status" value="1"/>
</dbReference>
<evidence type="ECO:0000313" key="3">
    <source>
        <dbReference type="EMBL" id="APZ52849.1"/>
    </source>
</evidence>
<organism evidence="3 4">
    <name type="scientific">Salipiger abyssi</name>
    <dbReference type="NCBI Taxonomy" id="1250539"/>
    <lineage>
        <taxon>Bacteria</taxon>
        <taxon>Pseudomonadati</taxon>
        <taxon>Pseudomonadota</taxon>
        <taxon>Alphaproteobacteria</taxon>
        <taxon>Rhodobacterales</taxon>
        <taxon>Roseobacteraceae</taxon>
        <taxon>Salipiger</taxon>
    </lineage>
</organism>
<dbReference type="PANTHER" id="PTHR30006:SF2">
    <property type="entry name" value="ABC TRANSPORTER SUBSTRATE-BINDING PROTEIN"/>
    <property type="match status" value="1"/>
</dbReference>
<sequence length="346" mass="37882" precursor="true">MTRRPAKTRLLAAASLSALALAPAAHAADKTLTISVYSFAQDEFKEIVYDPFEEICDCDIVVETGNSVERLAKIEANKDDPVIDMAVLSTHDAMGAARKDLLQPVDVSKLSNYDKLYDIAKDPLGDHLGIGYTFYATSIVYRSDKVTVESWADLMSPELAGNVAFPDVTTNQGPPALYMLGQAMGSEGYDLSPAIEEVAAHADDIVTYYVRSSQLAQLMQQEEIWAAPVGRFAWGRFKDNGLPMEWARPKEGQTGGMNVMVMTANNGNEDLALQFMDFWLSTDIQTALAEALVDSPANAEVEVSDEVAENLTYGAETVASLKLLPPDVILDSRESWLEEWNAKVLK</sequence>
<dbReference type="GO" id="GO:0015888">
    <property type="term" value="P:thiamine transport"/>
    <property type="evidence" value="ECO:0007669"/>
    <property type="project" value="TreeGrafter"/>
</dbReference>
<accession>A0A1P8UTX3</accession>
<feature type="chain" id="PRO_5012614072" evidence="2">
    <location>
        <begin position="28"/>
        <end position="346"/>
    </location>
</feature>
<dbReference type="KEGG" id="paby:Ga0080574_TMP2515"/>
<dbReference type="PANTHER" id="PTHR30006">
    <property type="entry name" value="THIAMINE-BINDING PERIPLASMIC PROTEIN-RELATED"/>
    <property type="match status" value="1"/>
</dbReference>
<dbReference type="GO" id="GO:0030976">
    <property type="term" value="F:thiamine pyrophosphate binding"/>
    <property type="evidence" value="ECO:0007669"/>
    <property type="project" value="TreeGrafter"/>
</dbReference>
<dbReference type="GO" id="GO:0030288">
    <property type="term" value="C:outer membrane-bounded periplasmic space"/>
    <property type="evidence" value="ECO:0007669"/>
    <property type="project" value="TreeGrafter"/>
</dbReference>
<evidence type="ECO:0000256" key="1">
    <source>
        <dbReference type="ARBA" id="ARBA00022729"/>
    </source>
</evidence>
<dbReference type="Gene3D" id="3.40.190.10">
    <property type="entry name" value="Periplasmic binding protein-like II"/>
    <property type="match status" value="2"/>
</dbReference>
<protein>
    <submittedName>
        <fullName evidence="3">Putative spermidine/putrescine transport system substrate-binding protein</fullName>
    </submittedName>
</protein>
<name>A0A1P8UTX3_9RHOB</name>
<reference evidence="3 4" key="1">
    <citation type="submission" date="2016-04" db="EMBL/GenBank/DDBJ databases">
        <title>Deep-sea bacteria in the southern Pacific.</title>
        <authorList>
            <person name="Tang K."/>
        </authorList>
    </citation>
    <scope>NUCLEOTIDE SEQUENCE [LARGE SCALE GENOMIC DNA]</scope>
    <source>
        <strain evidence="3 4">JLT2014</strain>
    </source>
</reference>
<gene>
    <name evidence="3" type="ORF">Ga0080574_TMP2515</name>
</gene>
<keyword evidence="1 2" id="KW-0732">Signal</keyword>
<dbReference type="OrthoDB" id="9766989at2"/>
<evidence type="ECO:0000313" key="4">
    <source>
        <dbReference type="Proteomes" id="UP000187059"/>
    </source>
</evidence>
<dbReference type="Proteomes" id="UP000187059">
    <property type="component" value="Chromosome"/>
</dbReference>
<dbReference type="GO" id="GO:0030975">
    <property type="term" value="F:thiamine binding"/>
    <property type="evidence" value="ECO:0007669"/>
    <property type="project" value="TreeGrafter"/>
</dbReference>
<dbReference type="InterPro" id="IPR006059">
    <property type="entry name" value="SBP"/>
</dbReference>
<dbReference type="STRING" id="1250539.Ga0080574_TMP2515"/>
<dbReference type="SUPFAM" id="SSF53850">
    <property type="entry name" value="Periplasmic binding protein-like II"/>
    <property type="match status" value="1"/>
</dbReference>
<keyword evidence="4" id="KW-1185">Reference proteome</keyword>
<dbReference type="EMBL" id="CP015093">
    <property type="protein sequence ID" value="APZ52849.1"/>
    <property type="molecule type" value="Genomic_DNA"/>
</dbReference>
<dbReference type="RefSeq" id="WP_076699657.1">
    <property type="nucleotide sequence ID" value="NZ_CP015093.1"/>
</dbReference>
<evidence type="ECO:0000256" key="2">
    <source>
        <dbReference type="SAM" id="SignalP"/>
    </source>
</evidence>